<reference evidence="3 4" key="1">
    <citation type="submission" date="2018-10" db="EMBL/GenBank/DDBJ databases">
        <title>Sequencing the genomes of 1000 actinobacteria strains.</title>
        <authorList>
            <person name="Klenk H.-P."/>
        </authorList>
    </citation>
    <scope>NUCLEOTIDE SEQUENCE [LARGE SCALE GENOMIC DNA]</scope>
    <source>
        <strain evidence="3 4">DSM 17894</strain>
    </source>
</reference>
<evidence type="ECO:0000256" key="1">
    <source>
        <dbReference type="SAM" id="MobiDB-lite"/>
    </source>
</evidence>
<keyword evidence="4" id="KW-1185">Reference proteome</keyword>
<dbReference type="Proteomes" id="UP000280008">
    <property type="component" value="Unassembled WGS sequence"/>
</dbReference>
<organism evidence="3 4">
    <name type="scientific">Frondihabitans australicus</name>
    <dbReference type="NCBI Taxonomy" id="386892"/>
    <lineage>
        <taxon>Bacteria</taxon>
        <taxon>Bacillati</taxon>
        <taxon>Actinomycetota</taxon>
        <taxon>Actinomycetes</taxon>
        <taxon>Micrococcales</taxon>
        <taxon>Microbacteriaceae</taxon>
        <taxon>Frondihabitans</taxon>
    </lineage>
</organism>
<evidence type="ECO:0000313" key="3">
    <source>
        <dbReference type="EMBL" id="RKR73040.1"/>
    </source>
</evidence>
<accession>A0A495IBJ3</accession>
<dbReference type="Pfam" id="PF00903">
    <property type="entry name" value="Glyoxalase"/>
    <property type="match status" value="2"/>
</dbReference>
<protein>
    <recommendedName>
        <fullName evidence="2">VOC domain-containing protein</fullName>
    </recommendedName>
</protein>
<evidence type="ECO:0000259" key="2">
    <source>
        <dbReference type="PROSITE" id="PS51819"/>
    </source>
</evidence>
<gene>
    <name evidence="3" type="ORF">C8E83_0122</name>
</gene>
<comment type="caution">
    <text evidence="3">The sequence shown here is derived from an EMBL/GenBank/DDBJ whole genome shotgun (WGS) entry which is preliminary data.</text>
</comment>
<feature type="domain" description="VOC" evidence="2">
    <location>
        <begin position="145"/>
        <end position="279"/>
    </location>
</feature>
<dbReference type="InterPro" id="IPR052164">
    <property type="entry name" value="Anthracycline_SecMetBiosynth"/>
</dbReference>
<dbReference type="CDD" id="cd07247">
    <property type="entry name" value="SgaA_N_like"/>
    <property type="match status" value="1"/>
</dbReference>
<name>A0A495IBJ3_9MICO</name>
<feature type="region of interest" description="Disordered" evidence="1">
    <location>
        <begin position="98"/>
        <end position="122"/>
    </location>
</feature>
<dbReference type="OrthoDB" id="9793039at2"/>
<feature type="domain" description="VOC" evidence="2">
    <location>
        <begin position="18"/>
        <end position="134"/>
    </location>
</feature>
<dbReference type="RefSeq" id="WP_121367956.1">
    <property type="nucleotide sequence ID" value="NZ_RBKS01000001.1"/>
</dbReference>
<dbReference type="PANTHER" id="PTHR33993:SF14">
    <property type="entry name" value="GB|AAF24581.1"/>
    <property type="match status" value="1"/>
</dbReference>
<sequence length="283" mass="30035">MTDAVPPAVPPRTYPQGVPSWIEGRHRDVDAAAEFYGSLFGWTLTERLPPGAPGSYRIATRDGLDVGALASLPEGGSAEWRTYFAVDDADRVAAAVRDAGGRADDPEDAGPGGSAGRSVDCRDDRGTPFGLWQARERLGAQFINRPGGWVFSDLRTEDPAAHLAFYRDLFGWAVTDMGPDSSRMLGVPGYGDHLAATSDPHIRERQAGAPAGFADVFGAARRSSGTATWQVGFSVADRDAAAGTIERLGGRVLTTADEKWTKLADALDPEGAAFTINQFVPQG</sequence>
<dbReference type="InterPro" id="IPR029068">
    <property type="entry name" value="Glyas_Bleomycin-R_OHBP_Dase"/>
</dbReference>
<dbReference type="PANTHER" id="PTHR33993">
    <property type="entry name" value="GLYOXALASE-RELATED"/>
    <property type="match status" value="1"/>
</dbReference>
<dbReference type="InterPro" id="IPR004360">
    <property type="entry name" value="Glyas_Fos-R_dOase_dom"/>
</dbReference>
<dbReference type="AlphaFoldDB" id="A0A495IBJ3"/>
<dbReference type="Gene3D" id="3.10.180.10">
    <property type="entry name" value="2,3-Dihydroxybiphenyl 1,2-Dioxygenase, domain 1"/>
    <property type="match status" value="2"/>
</dbReference>
<dbReference type="EMBL" id="RBKS01000001">
    <property type="protein sequence ID" value="RKR73040.1"/>
    <property type="molecule type" value="Genomic_DNA"/>
</dbReference>
<dbReference type="SUPFAM" id="SSF54593">
    <property type="entry name" value="Glyoxalase/Bleomycin resistance protein/Dihydroxybiphenyl dioxygenase"/>
    <property type="match status" value="2"/>
</dbReference>
<dbReference type="PROSITE" id="PS51819">
    <property type="entry name" value="VOC"/>
    <property type="match status" value="2"/>
</dbReference>
<evidence type="ECO:0000313" key="4">
    <source>
        <dbReference type="Proteomes" id="UP000280008"/>
    </source>
</evidence>
<proteinExistence type="predicted"/>
<dbReference type="InterPro" id="IPR037523">
    <property type="entry name" value="VOC_core"/>
</dbReference>